<comment type="caution">
    <text evidence="5">The sequence shown here is derived from an EMBL/GenBank/DDBJ whole genome shotgun (WGS) entry which is preliminary data.</text>
</comment>
<dbReference type="GO" id="GO:0140662">
    <property type="term" value="F:ATP-dependent protein folding chaperone"/>
    <property type="evidence" value="ECO:0007669"/>
    <property type="project" value="InterPro"/>
</dbReference>
<keyword evidence="5" id="KW-0346">Stress response</keyword>
<organism evidence="5">
    <name type="scientific">mine drainage metagenome</name>
    <dbReference type="NCBI Taxonomy" id="410659"/>
    <lineage>
        <taxon>unclassified sequences</taxon>
        <taxon>metagenomes</taxon>
        <taxon>ecological metagenomes</taxon>
    </lineage>
</organism>
<dbReference type="AlphaFoldDB" id="T1C1H0"/>
<dbReference type="GO" id="GO:0016887">
    <property type="term" value="F:ATP hydrolysis activity"/>
    <property type="evidence" value="ECO:0007669"/>
    <property type="project" value="InterPro"/>
</dbReference>
<dbReference type="CDD" id="cd16927">
    <property type="entry name" value="HATPase_Hsp90-like"/>
    <property type="match status" value="1"/>
</dbReference>
<dbReference type="Gene3D" id="3.30.565.10">
    <property type="entry name" value="Histidine kinase-like ATPase, C-terminal domain"/>
    <property type="match status" value="1"/>
</dbReference>
<reference evidence="5" key="2">
    <citation type="journal article" date="2014" name="ISME J.">
        <title>Microbial stratification in low pH oxic and suboxic macroscopic growths along an acid mine drainage.</title>
        <authorList>
            <person name="Mendez-Garcia C."/>
            <person name="Mesa V."/>
            <person name="Sprenger R.R."/>
            <person name="Richter M."/>
            <person name="Diez M.S."/>
            <person name="Solano J."/>
            <person name="Bargiela R."/>
            <person name="Golyshina O.V."/>
            <person name="Manteca A."/>
            <person name="Ramos J.L."/>
            <person name="Gallego J.R."/>
            <person name="Llorente I."/>
            <person name="Martins Dos Santos V.A."/>
            <person name="Jensen O.N."/>
            <person name="Pelaez A.I."/>
            <person name="Sanchez J."/>
            <person name="Ferrer M."/>
        </authorList>
    </citation>
    <scope>NUCLEOTIDE SEQUENCE</scope>
</reference>
<protein>
    <submittedName>
        <fullName evidence="5">Heat shock protein 90</fullName>
    </submittedName>
</protein>
<dbReference type="InterPro" id="IPR001404">
    <property type="entry name" value="Hsp90_fam"/>
</dbReference>
<reference evidence="5" key="1">
    <citation type="submission" date="2013-08" db="EMBL/GenBank/DDBJ databases">
        <authorList>
            <person name="Mendez C."/>
            <person name="Richter M."/>
            <person name="Ferrer M."/>
            <person name="Sanchez J."/>
        </authorList>
    </citation>
    <scope>NUCLEOTIDE SEQUENCE</scope>
</reference>
<evidence type="ECO:0000313" key="5">
    <source>
        <dbReference type="EMBL" id="EQD59099.1"/>
    </source>
</evidence>
<feature type="non-terminal residue" evidence="5">
    <location>
        <position position="150"/>
    </location>
</feature>
<evidence type="ECO:0000256" key="2">
    <source>
        <dbReference type="ARBA" id="ARBA00022741"/>
    </source>
</evidence>
<dbReference type="Pfam" id="PF13589">
    <property type="entry name" value="HATPase_c_3"/>
    <property type="match status" value="1"/>
</dbReference>
<sequence>MGEGGELGIDIRWDQDARTLSISDNGIGMSRDEVIENIGTIARSGTRKFLDALSGDARADSRLIGQFGVGFYSAFVVADKVTLETRRAGAAATEGVRWASDGSSAYTLENIERAARGTTLTLHLKEGEDEFLEPWPLRELVKKYSEHIGF</sequence>
<dbReference type="GO" id="GO:0005524">
    <property type="term" value="F:ATP binding"/>
    <property type="evidence" value="ECO:0007669"/>
    <property type="project" value="UniProtKB-KW"/>
</dbReference>
<name>T1C1H0_9ZZZZ</name>
<dbReference type="PRINTS" id="PR00775">
    <property type="entry name" value="HEATSHOCK90"/>
</dbReference>
<evidence type="ECO:0000256" key="1">
    <source>
        <dbReference type="ARBA" id="ARBA00008239"/>
    </source>
</evidence>
<accession>T1C1H0</accession>
<dbReference type="EMBL" id="AUZZ01002751">
    <property type="protein sequence ID" value="EQD59099.1"/>
    <property type="molecule type" value="Genomic_DNA"/>
</dbReference>
<evidence type="ECO:0000256" key="4">
    <source>
        <dbReference type="ARBA" id="ARBA00023186"/>
    </source>
</evidence>
<dbReference type="PANTHER" id="PTHR11528">
    <property type="entry name" value="HEAT SHOCK PROTEIN 90 FAMILY MEMBER"/>
    <property type="match status" value="1"/>
</dbReference>
<dbReference type="SUPFAM" id="SSF55874">
    <property type="entry name" value="ATPase domain of HSP90 chaperone/DNA topoisomerase II/histidine kinase"/>
    <property type="match status" value="1"/>
</dbReference>
<comment type="similarity">
    <text evidence="1">Belongs to the heat shock protein 90 family.</text>
</comment>
<keyword evidence="2" id="KW-0547">Nucleotide-binding</keyword>
<dbReference type="InterPro" id="IPR020575">
    <property type="entry name" value="Hsp90_N"/>
</dbReference>
<gene>
    <name evidence="5" type="ORF">B2A_04114</name>
</gene>
<keyword evidence="3" id="KW-0067">ATP-binding</keyword>
<evidence type="ECO:0000256" key="3">
    <source>
        <dbReference type="ARBA" id="ARBA00022840"/>
    </source>
</evidence>
<dbReference type="GO" id="GO:0051082">
    <property type="term" value="F:unfolded protein binding"/>
    <property type="evidence" value="ECO:0007669"/>
    <property type="project" value="InterPro"/>
</dbReference>
<keyword evidence="4" id="KW-0143">Chaperone</keyword>
<proteinExistence type="inferred from homology"/>
<dbReference type="InterPro" id="IPR036890">
    <property type="entry name" value="HATPase_C_sf"/>
</dbReference>